<dbReference type="KEGG" id="mass:CR152_00565"/>
<dbReference type="GO" id="GO:0022857">
    <property type="term" value="F:transmembrane transporter activity"/>
    <property type="evidence" value="ECO:0007669"/>
    <property type="project" value="InterPro"/>
</dbReference>
<dbReference type="SUPFAM" id="SSF103473">
    <property type="entry name" value="MFS general substrate transporter"/>
    <property type="match status" value="1"/>
</dbReference>
<evidence type="ECO:0000313" key="10">
    <source>
        <dbReference type="Proteomes" id="UP000229897"/>
    </source>
</evidence>
<feature type="transmembrane region" description="Helical" evidence="7">
    <location>
        <begin position="194"/>
        <end position="214"/>
    </location>
</feature>
<organism evidence="9 10">
    <name type="scientific">Massilia violaceinigra</name>
    <dbReference type="NCBI Taxonomy" id="2045208"/>
    <lineage>
        <taxon>Bacteria</taxon>
        <taxon>Pseudomonadati</taxon>
        <taxon>Pseudomonadota</taxon>
        <taxon>Betaproteobacteria</taxon>
        <taxon>Burkholderiales</taxon>
        <taxon>Oxalobacteraceae</taxon>
        <taxon>Telluria group</taxon>
        <taxon>Massilia</taxon>
    </lineage>
</organism>
<dbReference type="RefSeq" id="WP_099872836.1">
    <property type="nucleotide sequence ID" value="NZ_CP024608.1"/>
</dbReference>
<dbReference type="AlphaFoldDB" id="A0A2D2DDW1"/>
<dbReference type="PANTHER" id="PTHR42718">
    <property type="entry name" value="MAJOR FACILITATOR SUPERFAMILY MULTIDRUG TRANSPORTER MFSC"/>
    <property type="match status" value="1"/>
</dbReference>
<dbReference type="OrthoDB" id="5314453at2"/>
<evidence type="ECO:0000259" key="8">
    <source>
        <dbReference type="PROSITE" id="PS50850"/>
    </source>
</evidence>
<dbReference type="InterPro" id="IPR020846">
    <property type="entry name" value="MFS_dom"/>
</dbReference>
<feature type="transmembrane region" description="Helical" evidence="7">
    <location>
        <begin position="258"/>
        <end position="277"/>
    </location>
</feature>
<protein>
    <submittedName>
        <fullName evidence="9">MFS transporter</fullName>
    </submittedName>
</protein>
<sequence length="558" mass="60263">MAAPPQYLKPSPAWEEHEKPTMPGSASMPWHPPHIRFAYACVALLVGITGGLGNALVSANLPAIQGTLGLTPAEAAWLPAAYIMVNVTSNLMVFKFRQQFGLRLFAEIGLSLYAFVTLLHLLVGGFEMAILVRAVSGLAGATTSTLAMLYMLQAAPKQYTGKMLVLGVGIAQIATPLAWLMSPALLDMGQWHNLYLFEAGLALCSLAAVVVLKLPPGIHIKVIEPLDFVTFALVAPAVAMIVAVLAQGFTRWWFDTPWLAYLLIAAVVLMTIALFIEHHRANPLIQTRWLMMGPTIRFMIGAFLIRFLTSEQTYGAVGLLRTLGMGPDQMQPLFAVILAGTICGMVASSVTFSPKTVIPQILFSILLFGVAAWLDYGRTSLDRPHDFFVSQFLVAVGAGMFMGPMVMIGIMQALKFGADHVVTFVVMLAMTQSLGGFTGAAALSTYQLHREHVHSTQIVAQLNPADPVVAQRLRLQQQIYQGVNTDPALRAAQGVGQLAQISRREANVLAFNDVFALSGVIAILFLGWSLIIAVRLARRQKREAAALLNQAPAGAPAR</sequence>
<keyword evidence="3 7" id="KW-0812">Transmembrane</keyword>
<feature type="transmembrane region" description="Helical" evidence="7">
    <location>
        <begin position="289"/>
        <end position="309"/>
    </location>
</feature>
<dbReference type="EMBL" id="CP024608">
    <property type="protein sequence ID" value="ATQ73166.1"/>
    <property type="molecule type" value="Genomic_DNA"/>
</dbReference>
<dbReference type="PANTHER" id="PTHR42718:SF9">
    <property type="entry name" value="MAJOR FACILITATOR SUPERFAMILY MULTIDRUG TRANSPORTER MFSC"/>
    <property type="match status" value="1"/>
</dbReference>
<evidence type="ECO:0000256" key="2">
    <source>
        <dbReference type="ARBA" id="ARBA00022448"/>
    </source>
</evidence>
<keyword evidence="5 7" id="KW-0472">Membrane</keyword>
<proteinExistence type="predicted"/>
<feature type="transmembrane region" description="Helical" evidence="7">
    <location>
        <begin position="37"/>
        <end position="56"/>
    </location>
</feature>
<evidence type="ECO:0000256" key="5">
    <source>
        <dbReference type="ARBA" id="ARBA00023136"/>
    </source>
</evidence>
<dbReference type="Pfam" id="PF07690">
    <property type="entry name" value="MFS_1"/>
    <property type="match status" value="1"/>
</dbReference>
<accession>A0A2D2DDW1</accession>
<name>A0A2D2DDW1_9BURK</name>
<feature type="domain" description="Major facilitator superfamily (MFS) profile" evidence="8">
    <location>
        <begin position="39"/>
        <end position="537"/>
    </location>
</feature>
<feature type="transmembrane region" description="Helical" evidence="7">
    <location>
        <begin position="105"/>
        <end position="124"/>
    </location>
</feature>
<dbReference type="PROSITE" id="PS50850">
    <property type="entry name" value="MFS"/>
    <property type="match status" value="1"/>
</dbReference>
<evidence type="ECO:0000256" key="7">
    <source>
        <dbReference type="SAM" id="Phobius"/>
    </source>
</evidence>
<evidence type="ECO:0000256" key="1">
    <source>
        <dbReference type="ARBA" id="ARBA00004141"/>
    </source>
</evidence>
<evidence type="ECO:0000256" key="6">
    <source>
        <dbReference type="SAM" id="MobiDB-lite"/>
    </source>
</evidence>
<evidence type="ECO:0000256" key="4">
    <source>
        <dbReference type="ARBA" id="ARBA00022989"/>
    </source>
</evidence>
<comment type="subcellular location">
    <subcellularLocation>
        <location evidence="1">Membrane</location>
        <topology evidence="1">Multi-pass membrane protein</topology>
    </subcellularLocation>
</comment>
<dbReference type="InterPro" id="IPR036259">
    <property type="entry name" value="MFS_trans_sf"/>
</dbReference>
<feature type="transmembrane region" description="Helical" evidence="7">
    <location>
        <begin position="514"/>
        <end position="534"/>
    </location>
</feature>
<feature type="transmembrane region" description="Helical" evidence="7">
    <location>
        <begin position="164"/>
        <end position="182"/>
    </location>
</feature>
<feature type="transmembrane region" description="Helical" evidence="7">
    <location>
        <begin position="422"/>
        <end position="443"/>
    </location>
</feature>
<evidence type="ECO:0000313" key="9">
    <source>
        <dbReference type="EMBL" id="ATQ73166.1"/>
    </source>
</evidence>
<gene>
    <name evidence="9" type="ORF">CR152_00565</name>
</gene>
<keyword evidence="2" id="KW-0813">Transport</keyword>
<evidence type="ECO:0000256" key="3">
    <source>
        <dbReference type="ARBA" id="ARBA00022692"/>
    </source>
</evidence>
<keyword evidence="10" id="KW-1185">Reference proteome</keyword>
<dbReference type="Proteomes" id="UP000229897">
    <property type="component" value="Chromosome"/>
</dbReference>
<feature type="region of interest" description="Disordered" evidence="6">
    <location>
        <begin position="1"/>
        <end position="26"/>
    </location>
</feature>
<dbReference type="InterPro" id="IPR011701">
    <property type="entry name" value="MFS"/>
</dbReference>
<dbReference type="GO" id="GO:0016020">
    <property type="term" value="C:membrane"/>
    <property type="evidence" value="ECO:0007669"/>
    <property type="project" value="UniProtKB-SubCell"/>
</dbReference>
<feature type="transmembrane region" description="Helical" evidence="7">
    <location>
        <begin position="226"/>
        <end position="246"/>
    </location>
</feature>
<reference evidence="9" key="1">
    <citation type="submission" date="2017-10" db="EMBL/GenBank/DDBJ databases">
        <title>Massilia psychrophilum sp. nov., a novel purple-pigmented bacterium isolated from Tianshan glacier, Xinjiang Municipality, China.</title>
        <authorList>
            <person name="Wang H."/>
        </authorList>
    </citation>
    <scope>NUCLEOTIDE SEQUENCE [LARGE SCALE GENOMIC DNA]</scope>
    <source>
        <strain evidence="9">B2</strain>
    </source>
</reference>
<feature type="transmembrane region" description="Helical" evidence="7">
    <location>
        <begin position="388"/>
        <end position="410"/>
    </location>
</feature>
<keyword evidence="4 7" id="KW-1133">Transmembrane helix</keyword>
<feature type="transmembrane region" description="Helical" evidence="7">
    <location>
        <begin position="329"/>
        <end position="350"/>
    </location>
</feature>
<dbReference type="Gene3D" id="1.20.1250.20">
    <property type="entry name" value="MFS general substrate transporter like domains"/>
    <property type="match status" value="1"/>
</dbReference>
<feature type="transmembrane region" description="Helical" evidence="7">
    <location>
        <begin position="130"/>
        <end position="152"/>
    </location>
</feature>
<feature type="transmembrane region" description="Helical" evidence="7">
    <location>
        <begin position="357"/>
        <end position="376"/>
    </location>
</feature>